<gene>
    <name evidence="1" type="ORF">H9811_07835</name>
</gene>
<protein>
    <submittedName>
        <fullName evidence="1">Uncharacterized protein</fullName>
    </submittedName>
</protein>
<proteinExistence type="predicted"/>
<dbReference type="Proteomes" id="UP000824048">
    <property type="component" value="Unassembled WGS sequence"/>
</dbReference>
<organism evidence="1 2">
    <name type="scientific">Candidatus Gemmiger excrementigallinarum</name>
    <dbReference type="NCBI Taxonomy" id="2838609"/>
    <lineage>
        <taxon>Bacteria</taxon>
        <taxon>Bacillati</taxon>
        <taxon>Bacillota</taxon>
        <taxon>Clostridia</taxon>
        <taxon>Eubacteriales</taxon>
        <taxon>Gemmiger</taxon>
    </lineage>
</organism>
<reference evidence="1" key="2">
    <citation type="submission" date="2021-04" db="EMBL/GenBank/DDBJ databases">
        <authorList>
            <person name="Gilroy R."/>
        </authorList>
    </citation>
    <scope>NUCLEOTIDE SEQUENCE</scope>
    <source>
        <strain evidence="1">ChiSxjej1B13-11774</strain>
    </source>
</reference>
<evidence type="ECO:0000313" key="2">
    <source>
        <dbReference type="Proteomes" id="UP000824048"/>
    </source>
</evidence>
<name>A0A9D2JAU7_9FIRM</name>
<reference evidence="1" key="1">
    <citation type="journal article" date="2021" name="PeerJ">
        <title>Extensive microbial diversity within the chicken gut microbiome revealed by metagenomics and culture.</title>
        <authorList>
            <person name="Gilroy R."/>
            <person name="Ravi A."/>
            <person name="Getino M."/>
            <person name="Pursley I."/>
            <person name="Horton D.L."/>
            <person name="Alikhan N.F."/>
            <person name="Baker D."/>
            <person name="Gharbi K."/>
            <person name="Hall N."/>
            <person name="Watson M."/>
            <person name="Adriaenssens E.M."/>
            <person name="Foster-Nyarko E."/>
            <person name="Jarju S."/>
            <person name="Secka A."/>
            <person name="Antonio M."/>
            <person name="Oren A."/>
            <person name="Chaudhuri R.R."/>
            <person name="La Ragione R."/>
            <person name="Hildebrand F."/>
            <person name="Pallen M.J."/>
        </authorList>
    </citation>
    <scope>NUCLEOTIDE SEQUENCE</scope>
    <source>
        <strain evidence="1">ChiSxjej1B13-11774</strain>
    </source>
</reference>
<sequence length="255" mass="29143">MAIAIFWTRFGTPTDGYGSGTEEEIARLIKSEKQVFLYFLEKAPPLLIAERPEFSKERQKIRNFRDGYRGLYSVVQDESKLEEKLTSDLDKYFDSSEQKSPSTEPKGEARWFRADTKEEVKRDQLIRYGNITAQIDGSVGRMQVALPDGKTVYSEYDIEKKQLGNIVAEGFPQEYKVSVPPQIVITKKDFSLKLEGNMYRAELYQLKFGGRLLALYDLAENKLQSFEAKAPAGMIAHIDPKSKRVIFVDKSECPV</sequence>
<accession>A0A9D2JAU7</accession>
<dbReference type="AlphaFoldDB" id="A0A9D2JAU7"/>
<comment type="caution">
    <text evidence="1">The sequence shown here is derived from an EMBL/GenBank/DDBJ whole genome shotgun (WGS) entry which is preliminary data.</text>
</comment>
<dbReference type="EMBL" id="DXBP01000049">
    <property type="protein sequence ID" value="HIZ42457.1"/>
    <property type="molecule type" value="Genomic_DNA"/>
</dbReference>
<evidence type="ECO:0000313" key="1">
    <source>
        <dbReference type="EMBL" id="HIZ42457.1"/>
    </source>
</evidence>